<organism evidence="1">
    <name type="scientific">Aerophobetes bacterium</name>
    <dbReference type="NCBI Taxonomy" id="2030807"/>
    <lineage>
        <taxon>Bacteria</taxon>
        <taxon>Candidatus Aerophobota</taxon>
    </lineage>
</organism>
<protein>
    <recommendedName>
        <fullName evidence="2">Hsp20/alpha crystallin family protein</fullName>
    </recommendedName>
</protein>
<proteinExistence type="predicted"/>
<dbReference type="Proteomes" id="UP000886070">
    <property type="component" value="Unassembled WGS sequence"/>
</dbReference>
<dbReference type="AlphaFoldDB" id="A0A7V5HYL9"/>
<comment type="caution">
    <text evidence="1">The sequence shown here is derived from an EMBL/GenBank/DDBJ whole genome shotgun (WGS) entry which is preliminary data.</text>
</comment>
<name>A0A7V5HYL9_UNCAE</name>
<evidence type="ECO:0008006" key="2">
    <source>
        <dbReference type="Google" id="ProtNLM"/>
    </source>
</evidence>
<gene>
    <name evidence="1" type="ORF">ENL39_02515</name>
</gene>
<reference evidence="1" key="1">
    <citation type="journal article" date="2020" name="mSystems">
        <title>Genome- and Community-Level Interaction Insights into Carbon Utilization and Element Cycling Functions of Hydrothermarchaeota in Hydrothermal Sediment.</title>
        <authorList>
            <person name="Zhou Z."/>
            <person name="Liu Y."/>
            <person name="Xu W."/>
            <person name="Pan J."/>
            <person name="Luo Z.H."/>
            <person name="Li M."/>
        </authorList>
    </citation>
    <scope>NUCLEOTIDE SEQUENCE [LARGE SCALE GENOMIC DNA]</scope>
    <source>
        <strain evidence="1">HyVt-92</strain>
    </source>
</reference>
<accession>A0A7V5HYL9</accession>
<dbReference type="EMBL" id="DRTT01000077">
    <property type="protein sequence ID" value="HHF98343.1"/>
    <property type="molecule type" value="Genomic_DNA"/>
</dbReference>
<evidence type="ECO:0000313" key="1">
    <source>
        <dbReference type="EMBL" id="HHF98343.1"/>
    </source>
</evidence>
<sequence length="84" mass="10281">MEREFFEDFENWWEDFDIRIGPFRWGIQGLGRNIRYTRTEDRHIVRIRINPEVKKEEIKAKLLKPGLIEISWPIKRKAEDIPVD</sequence>